<keyword evidence="12" id="KW-1185">Reference proteome</keyword>
<protein>
    <submittedName>
        <fullName evidence="11">D-alanyl-D-alanine carboxypeptidase DacB</fullName>
        <ecNumber evidence="11">3.4.16.4</ecNumber>
    </submittedName>
</protein>
<feature type="active site" description="Proton acceptor" evidence="7">
    <location>
        <position position="102"/>
    </location>
</feature>
<evidence type="ECO:0000256" key="7">
    <source>
        <dbReference type="PIRSR" id="PIRSR618044-1"/>
    </source>
</evidence>
<evidence type="ECO:0000313" key="11">
    <source>
        <dbReference type="EMBL" id="TLD00599.1"/>
    </source>
</evidence>
<evidence type="ECO:0000256" key="1">
    <source>
        <dbReference type="ARBA" id="ARBA00007164"/>
    </source>
</evidence>
<dbReference type="InterPro" id="IPR012338">
    <property type="entry name" value="Beta-lactam/transpept-like"/>
</dbReference>
<dbReference type="PANTHER" id="PTHR21581">
    <property type="entry name" value="D-ALANYL-D-ALANINE CARBOXYPEPTIDASE"/>
    <property type="match status" value="1"/>
</dbReference>
<dbReference type="GO" id="GO:0008360">
    <property type="term" value="P:regulation of cell shape"/>
    <property type="evidence" value="ECO:0007669"/>
    <property type="project" value="UniProtKB-KW"/>
</dbReference>
<dbReference type="InterPro" id="IPR001967">
    <property type="entry name" value="Peptidase_S11_N"/>
</dbReference>
<dbReference type="GO" id="GO:0009252">
    <property type="term" value="P:peptidoglycan biosynthetic process"/>
    <property type="evidence" value="ECO:0007669"/>
    <property type="project" value="UniProtKB-KW"/>
</dbReference>
<feature type="active site" description="Acyl-ester intermediate" evidence="7">
    <location>
        <position position="99"/>
    </location>
</feature>
<proteinExistence type="inferred from homology"/>
<keyword evidence="11" id="KW-0121">Carboxypeptidase</keyword>
<dbReference type="GO" id="GO:0071555">
    <property type="term" value="P:cell wall organization"/>
    <property type="evidence" value="ECO:0007669"/>
    <property type="project" value="UniProtKB-KW"/>
</dbReference>
<gene>
    <name evidence="11" type="primary">dacB_4</name>
    <name evidence="11" type="ORF">DSM106044_02546</name>
</gene>
<feature type="binding site" evidence="8">
    <location>
        <position position="272"/>
    </location>
    <ligand>
        <name>substrate</name>
    </ligand>
</feature>
<keyword evidence="5" id="KW-0573">Peptidoglycan synthesis</keyword>
<dbReference type="STRING" id="180332.GCA_000797495_02871"/>
<dbReference type="InterPro" id="IPR018044">
    <property type="entry name" value="Peptidase_S11"/>
</dbReference>
<dbReference type="GO" id="GO:0006508">
    <property type="term" value="P:proteolysis"/>
    <property type="evidence" value="ECO:0007669"/>
    <property type="project" value="InterPro"/>
</dbReference>
<evidence type="ECO:0000256" key="9">
    <source>
        <dbReference type="RuleBase" id="RU004016"/>
    </source>
</evidence>
<comment type="caution">
    <text evidence="11">The sequence shown here is derived from an EMBL/GenBank/DDBJ whole genome shotgun (WGS) entry which is preliminary data.</text>
</comment>
<dbReference type="Gene3D" id="3.40.710.10">
    <property type="entry name" value="DD-peptidase/beta-lactamase superfamily"/>
    <property type="match status" value="1"/>
</dbReference>
<dbReference type="PANTHER" id="PTHR21581:SF6">
    <property type="entry name" value="TRAFFICKING PROTEIN PARTICLE COMPLEX SUBUNIT 12"/>
    <property type="match status" value="1"/>
</dbReference>
<evidence type="ECO:0000256" key="6">
    <source>
        <dbReference type="ARBA" id="ARBA00023316"/>
    </source>
</evidence>
<comment type="similarity">
    <text evidence="1 9">Belongs to the peptidase S11 family.</text>
</comment>
<organism evidence="11 12">
    <name type="scientific">Robinsoniella peoriensis</name>
    <dbReference type="NCBI Taxonomy" id="180332"/>
    <lineage>
        <taxon>Bacteria</taxon>
        <taxon>Bacillati</taxon>
        <taxon>Bacillota</taxon>
        <taxon>Clostridia</taxon>
        <taxon>Lachnospirales</taxon>
        <taxon>Lachnospiraceae</taxon>
        <taxon>Robinsoniella</taxon>
    </lineage>
</organism>
<evidence type="ECO:0000256" key="2">
    <source>
        <dbReference type="ARBA" id="ARBA00022729"/>
    </source>
</evidence>
<dbReference type="RefSeq" id="WP_138002563.1">
    <property type="nucleotide sequence ID" value="NZ_QGQD01000052.1"/>
</dbReference>
<evidence type="ECO:0000256" key="5">
    <source>
        <dbReference type="ARBA" id="ARBA00022984"/>
    </source>
</evidence>
<dbReference type="Proteomes" id="UP000306509">
    <property type="component" value="Unassembled WGS sequence"/>
</dbReference>
<evidence type="ECO:0000313" key="12">
    <source>
        <dbReference type="Proteomes" id="UP000306509"/>
    </source>
</evidence>
<keyword evidence="4" id="KW-0133">Cell shape</keyword>
<dbReference type="AlphaFoldDB" id="A0A4U8Q7V2"/>
<keyword evidence="2" id="KW-0732">Signal</keyword>
<feature type="domain" description="Peptidase S11 D-alanyl-D-alanine carboxypeptidase A N-terminal" evidence="10">
    <location>
        <begin position="70"/>
        <end position="302"/>
    </location>
</feature>
<evidence type="ECO:0000256" key="3">
    <source>
        <dbReference type="ARBA" id="ARBA00022801"/>
    </source>
</evidence>
<name>A0A4U8Q7V2_9FIRM</name>
<dbReference type="PRINTS" id="PR00725">
    <property type="entry name" value="DADACBPTASE1"/>
</dbReference>
<dbReference type="SUPFAM" id="SSF56601">
    <property type="entry name" value="beta-lactamase/transpeptidase-like"/>
    <property type="match status" value="1"/>
</dbReference>
<dbReference type="GO" id="GO:0009002">
    <property type="term" value="F:serine-type D-Ala-D-Ala carboxypeptidase activity"/>
    <property type="evidence" value="ECO:0007669"/>
    <property type="project" value="UniProtKB-EC"/>
</dbReference>
<evidence type="ECO:0000256" key="8">
    <source>
        <dbReference type="PIRSR" id="PIRSR618044-2"/>
    </source>
</evidence>
<accession>A0A4U8Q7V2</accession>
<keyword evidence="11" id="KW-0645">Protease</keyword>
<keyword evidence="3 11" id="KW-0378">Hydrolase</keyword>
<dbReference type="EMBL" id="QGQD01000052">
    <property type="protein sequence ID" value="TLD00599.1"/>
    <property type="molecule type" value="Genomic_DNA"/>
</dbReference>
<feature type="active site" evidence="7">
    <location>
        <position position="159"/>
    </location>
</feature>
<reference evidence="11 12" key="1">
    <citation type="journal article" date="2019" name="Anaerobe">
        <title>Detection of Robinsoniella peoriensis in multiple bone samples of a trauma patient.</title>
        <authorList>
            <person name="Schrottner P."/>
            <person name="Hartwich K."/>
            <person name="Bunk B."/>
            <person name="Schober I."/>
            <person name="Helbig S."/>
            <person name="Rudolph W.W."/>
            <person name="Gunzer F."/>
        </authorList>
    </citation>
    <scope>NUCLEOTIDE SEQUENCE [LARGE SCALE GENOMIC DNA]</scope>
    <source>
        <strain evidence="11 12">DSM 106044</strain>
    </source>
</reference>
<dbReference type="Pfam" id="PF00768">
    <property type="entry name" value="Peptidase_S11"/>
    <property type="match status" value="1"/>
</dbReference>
<keyword evidence="6" id="KW-0961">Cell wall biogenesis/degradation</keyword>
<evidence type="ECO:0000259" key="10">
    <source>
        <dbReference type="Pfam" id="PF00768"/>
    </source>
</evidence>
<sequence>MRRRKRRRHYGLQIICIAILLMVSAFGMKKLADSYLGEEADSSKTVDSDETMQLISNQEDSGLDIDGDRLYSASALLIDLQSRKILFEKESDKKIYPASLTKIMTAIAAIETIGDLQQTVTLQPDKFDSLYEEGASMAGFSPGEEVSAIDLIYGALLPSGAECCIGLADYAAGSESSFIEIMNQKASDYGMTGTHFSNTTGLHDVNHYTTVKDMAILLEHALQNENFRTVFTSFMHSVPATNLHPEGITFYSTLSPYVDSGEISGGEIEGGKTGFTDEAGLCLASLAKVNGREYVLVTAGAEGSHETDPFHVEDARFVYNQLGQIN</sequence>
<dbReference type="EC" id="3.4.16.4" evidence="11"/>
<evidence type="ECO:0000256" key="4">
    <source>
        <dbReference type="ARBA" id="ARBA00022960"/>
    </source>
</evidence>